<proteinExistence type="predicted"/>
<organism evidence="2 3">
    <name type="scientific">Thiohalomonas denitrificans</name>
    <dbReference type="NCBI Taxonomy" id="415747"/>
    <lineage>
        <taxon>Bacteria</taxon>
        <taxon>Pseudomonadati</taxon>
        <taxon>Pseudomonadota</taxon>
        <taxon>Gammaproteobacteria</taxon>
        <taxon>Thiohalomonadales</taxon>
        <taxon>Thiohalomonadaceae</taxon>
        <taxon>Thiohalomonas</taxon>
    </lineage>
</organism>
<dbReference type="Pfam" id="PF13417">
    <property type="entry name" value="GST_N_3"/>
    <property type="match status" value="1"/>
</dbReference>
<keyword evidence="2" id="KW-0808">Transferase</keyword>
<protein>
    <submittedName>
        <fullName evidence="2">Glutathione S-transferase, N-terminal domain</fullName>
    </submittedName>
</protein>
<feature type="domain" description="GST N-terminal" evidence="1">
    <location>
        <begin position="51"/>
        <end position="129"/>
    </location>
</feature>
<dbReference type="RefSeq" id="WP_092998727.1">
    <property type="nucleotide sequence ID" value="NZ_FMWD01000011.1"/>
</dbReference>
<dbReference type="OrthoDB" id="9793736at2"/>
<dbReference type="Proteomes" id="UP000199648">
    <property type="component" value="Unassembled WGS sequence"/>
</dbReference>
<dbReference type="InterPro" id="IPR036249">
    <property type="entry name" value="Thioredoxin-like_sf"/>
</dbReference>
<reference evidence="2 3" key="1">
    <citation type="submission" date="2016-10" db="EMBL/GenBank/DDBJ databases">
        <authorList>
            <person name="de Groot N.N."/>
        </authorList>
    </citation>
    <scope>NUCLEOTIDE SEQUENCE [LARGE SCALE GENOMIC DNA]</scope>
    <source>
        <strain evidence="2 3">HLD2</strain>
    </source>
</reference>
<gene>
    <name evidence="2" type="ORF">SAMN03097708_02967</name>
</gene>
<dbReference type="SUPFAM" id="SSF52833">
    <property type="entry name" value="Thioredoxin-like"/>
    <property type="match status" value="1"/>
</dbReference>
<dbReference type="PROSITE" id="PS00195">
    <property type="entry name" value="GLUTAREDOXIN_1"/>
    <property type="match status" value="1"/>
</dbReference>
<dbReference type="InterPro" id="IPR004045">
    <property type="entry name" value="Glutathione_S-Trfase_N"/>
</dbReference>
<evidence type="ECO:0000313" key="3">
    <source>
        <dbReference type="Proteomes" id="UP000199648"/>
    </source>
</evidence>
<dbReference type="InterPro" id="IPR011767">
    <property type="entry name" value="GLR_AS"/>
</dbReference>
<dbReference type="Gene3D" id="3.40.30.10">
    <property type="entry name" value="Glutaredoxin"/>
    <property type="match status" value="1"/>
</dbReference>
<name>A0A1G5QX80_9GAMM</name>
<dbReference type="AlphaFoldDB" id="A0A1G5QX80"/>
<evidence type="ECO:0000313" key="2">
    <source>
        <dbReference type="EMBL" id="SCZ66445.1"/>
    </source>
</evidence>
<accession>A0A1G5QX80</accession>
<keyword evidence="3" id="KW-1185">Reference proteome</keyword>
<evidence type="ECO:0000259" key="1">
    <source>
        <dbReference type="Pfam" id="PF13417"/>
    </source>
</evidence>
<dbReference type="STRING" id="415747.SAMN03097708_02967"/>
<dbReference type="PROSITE" id="PS51354">
    <property type="entry name" value="GLUTAREDOXIN_2"/>
    <property type="match status" value="1"/>
</dbReference>
<sequence>MRILIRLFFRTLRPFLTPVVLLVDRLAAPTPVQRPEPEQEYVDRQTRALTLYQFKTCPFCIKTRHAIRRLALNIELRNAQHDPVSREELLAGGGEVKVPCLRIVEEDGSVRWMYESSDIIDYLDGRFGTEVDLGDTRPLSNQAD</sequence>
<dbReference type="GO" id="GO:0016740">
    <property type="term" value="F:transferase activity"/>
    <property type="evidence" value="ECO:0007669"/>
    <property type="project" value="UniProtKB-KW"/>
</dbReference>
<dbReference type="EMBL" id="FMWD01000011">
    <property type="protein sequence ID" value="SCZ66445.1"/>
    <property type="molecule type" value="Genomic_DNA"/>
</dbReference>